<dbReference type="InterPro" id="IPR036390">
    <property type="entry name" value="WH_DNA-bd_sf"/>
</dbReference>
<comment type="similarity">
    <text evidence="3">Belongs to the biotin--protein ligase family.</text>
</comment>
<dbReference type="GO" id="GO:0006355">
    <property type="term" value="P:regulation of DNA-templated transcription"/>
    <property type="evidence" value="ECO:0007669"/>
    <property type="project" value="UniProtKB-UniRule"/>
</dbReference>
<dbReference type="InterPro" id="IPR030855">
    <property type="entry name" value="Bifunct_BirA"/>
</dbReference>
<dbReference type="Pfam" id="PF03099">
    <property type="entry name" value="BPL_LplA_LipB"/>
    <property type="match status" value="1"/>
</dbReference>
<dbReference type="InterPro" id="IPR013196">
    <property type="entry name" value="HTH_11"/>
</dbReference>
<dbReference type="EMBL" id="QXJM01000023">
    <property type="protein sequence ID" value="RIE04678.1"/>
    <property type="molecule type" value="Genomic_DNA"/>
</dbReference>
<protein>
    <recommendedName>
        <fullName evidence="3">Bifunctional ligase/repressor BirA</fullName>
    </recommendedName>
    <alternativeName>
        <fullName evidence="3">Biotin--[acetyl-CoA-carboxylase] ligase</fullName>
        <ecNumber evidence="3">6.3.4.15</ecNumber>
    </alternativeName>
    <alternativeName>
        <fullName evidence="3">Biotin--protein ligase</fullName>
    </alternativeName>
    <alternativeName>
        <fullName evidence="3">Biotin-[acetyl-CoA carboxylase] synthetase</fullName>
    </alternativeName>
</protein>
<dbReference type="AlphaFoldDB" id="A0A398CVW8"/>
<keyword evidence="3" id="KW-0678">Repressor</keyword>
<dbReference type="HAMAP" id="MF_00978">
    <property type="entry name" value="Bifunct_BirA"/>
    <property type="match status" value="1"/>
</dbReference>
<dbReference type="Gene3D" id="1.10.10.10">
    <property type="entry name" value="Winged helix-like DNA-binding domain superfamily/Winged helix DNA-binding domain"/>
    <property type="match status" value="1"/>
</dbReference>
<keyword evidence="2 3" id="KW-0238">DNA-binding</keyword>
<dbReference type="OrthoDB" id="9807064at2"/>
<reference evidence="5 6" key="1">
    <citation type="submission" date="2018-09" db="EMBL/GenBank/DDBJ databases">
        <title>Cohnella cavernae sp. nov., isolated from a karst cave.</title>
        <authorList>
            <person name="Zhu H."/>
        </authorList>
    </citation>
    <scope>NUCLEOTIDE SEQUENCE [LARGE SCALE GENOMIC DNA]</scope>
    <source>
        <strain evidence="5 6">K2E09-144</strain>
    </source>
</reference>
<feature type="DNA-binding region" description="H-T-H motif" evidence="3">
    <location>
        <begin position="20"/>
        <end position="39"/>
    </location>
</feature>
<sequence length="331" mass="36049">MSNVSLLELLEAEAGAYVSGEDISRRLNVSRTAVWKQVRKLEAQGYTIDAVPRLGYRLSGKPSRITALELLPKLNTRAFGRQLRIMDVVPSTQDELRKLAEEGAPEGTLVIAEQQTSGRGRMGRAWVSPAGKGVWMSLLLRPLVPLPLTPQLTLLAAVALSRAIARVVPSLSIGIKWPNDLLVDGKKISGILLESAAEDERLRYVVVGLGVSVNLEPDDYPEELLERAVSLKMANGGKAIDRAELIAVILEEFERLYDLFAERGFAPIRALWEAHSVTLNHTVRLTTPTGTLIGVPRSLDEMGGLRVELPDGSFQTVYSADIGDPGTRGGQ</sequence>
<dbReference type="PANTHER" id="PTHR12835:SF5">
    <property type="entry name" value="BIOTIN--PROTEIN LIGASE"/>
    <property type="match status" value="1"/>
</dbReference>
<dbReference type="InterPro" id="IPR045864">
    <property type="entry name" value="aa-tRNA-synth_II/BPL/LPL"/>
</dbReference>
<keyword evidence="3" id="KW-0805">Transcription regulation</keyword>
<accession>A0A398CVW8</accession>
<comment type="caution">
    <text evidence="5">The sequence shown here is derived from an EMBL/GenBank/DDBJ whole genome shotgun (WGS) entry which is preliminary data.</text>
</comment>
<evidence type="ECO:0000256" key="2">
    <source>
        <dbReference type="ARBA" id="ARBA00023125"/>
    </source>
</evidence>
<dbReference type="GO" id="GO:0003677">
    <property type="term" value="F:DNA binding"/>
    <property type="evidence" value="ECO:0007669"/>
    <property type="project" value="UniProtKB-UniRule"/>
</dbReference>
<dbReference type="InterPro" id="IPR011991">
    <property type="entry name" value="ArsR-like_HTH"/>
</dbReference>
<dbReference type="Proteomes" id="UP000266340">
    <property type="component" value="Unassembled WGS sequence"/>
</dbReference>
<keyword evidence="3" id="KW-0067">ATP-binding</keyword>
<dbReference type="GO" id="GO:0009249">
    <property type="term" value="P:protein lipoylation"/>
    <property type="evidence" value="ECO:0007669"/>
    <property type="project" value="UniProtKB-ARBA"/>
</dbReference>
<dbReference type="PANTHER" id="PTHR12835">
    <property type="entry name" value="BIOTIN PROTEIN LIGASE"/>
    <property type="match status" value="1"/>
</dbReference>
<dbReference type="SUPFAM" id="SSF46785">
    <property type="entry name" value="Winged helix' DNA-binding domain"/>
    <property type="match status" value="1"/>
</dbReference>
<evidence type="ECO:0000259" key="4">
    <source>
        <dbReference type="PROSITE" id="PS51733"/>
    </source>
</evidence>
<proteinExistence type="inferred from homology"/>
<evidence type="ECO:0000256" key="3">
    <source>
        <dbReference type="HAMAP-Rule" id="MF_00978"/>
    </source>
</evidence>
<dbReference type="CDD" id="cd00090">
    <property type="entry name" value="HTH_ARSR"/>
    <property type="match status" value="1"/>
</dbReference>
<keyword evidence="3" id="KW-0547">Nucleotide-binding</keyword>
<dbReference type="Pfam" id="PF08279">
    <property type="entry name" value="HTH_11"/>
    <property type="match status" value="1"/>
</dbReference>
<comment type="catalytic activity">
    <reaction evidence="3">
        <text>biotin + L-lysyl-[protein] + ATP = N(6)-biotinyl-L-lysyl-[protein] + AMP + diphosphate + H(+)</text>
        <dbReference type="Rhea" id="RHEA:11756"/>
        <dbReference type="Rhea" id="RHEA-COMP:9752"/>
        <dbReference type="Rhea" id="RHEA-COMP:10505"/>
        <dbReference type="ChEBI" id="CHEBI:15378"/>
        <dbReference type="ChEBI" id="CHEBI:29969"/>
        <dbReference type="ChEBI" id="CHEBI:30616"/>
        <dbReference type="ChEBI" id="CHEBI:33019"/>
        <dbReference type="ChEBI" id="CHEBI:57586"/>
        <dbReference type="ChEBI" id="CHEBI:83144"/>
        <dbReference type="ChEBI" id="CHEBI:456215"/>
        <dbReference type="EC" id="6.3.4.15"/>
    </reaction>
</comment>
<dbReference type="InterPro" id="IPR004408">
    <property type="entry name" value="Biotin_CoA_COase_ligase"/>
</dbReference>
<feature type="domain" description="BPL/LPL catalytic" evidence="4">
    <location>
        <begin position="68"/>
        <end position="261"/>
    </location>
</feature>
<dbReference type="CDD" id="cd16442">
    <property type="entry name" value="BPL"/>
    <property type="match status" value="1"/>
</dbReference>
<dbReference type="InterPro" id="IPR004143">
    <property type="entry name" value="BPL_LPL_catalytic"/>
</dbReference>
<comment type="caution">
    <text evidence="3">Lacks conserved residue(s) required for the propagation of feature annotation.</text>
</comment>
<dbReference type="InterPro" id="IPR036388">
    <property type="entry name" value="WH-like_DNA-bd_sf"/>
</dbReference>
<dbReference type="GO" id="GO:0016740">
    <property type="term" value="F:transferase activity"/>
    <property type="evidence" value="ECO:0007669"/>
    <property type="project" value="UniProtKB-ARBA"/>
</dbReference>
<dbReference type="Gene3D" id="3.30.930.10">
    <property type="entry name" value="Bira Bifunctional Protein, Domain 2"/>
    <property type="match status" value="1"/>
</dbReference>
<comment type="function">
    <text evidence="3">Acts both as a biotin--[acetyl-CoA-carboxylase] ligase and a repressor.</text>
</comment>
<organism evidence="5 6">
    <name type="scientific">Cohnella faecalis</name>
    <dbReference type="NCBI Taxonomy" id="2315694"/>
    <lineage>
        <taxon>Bacteria</taxon>
        <taxon>Bacillati</taxon>
        <taxon>Bacillota</taxon>
        <taxon>Bacilli</taxon>
        <taxon>Bacillales</taxon>
        <taxon>Paenibacillaceae</taxon>
        <taxon>Cohnella</taxon>
    </lineage>
</organism>
<dbReference type="Gene3D" id="2.30.30.100">
    <property type="match status" value="1"/>
</dbReference>
<feature type="binding site" evidence="3">
    <location>
        <position position="187"/>
    </location>
    <ligand>
        <name>biotin</name>
        <dbReference type="ChEBI" id="CHEBI:57586"/>
    </ligand>
</feature>
<evidence type="ECO:0000313" key="5">
    <source>
        <dbReference type="EMBL" id="RIE04678.1"/>
    </source>
</evidence>
<dbReference type="SUPFAM" id="SSF55681">
    <property type="entry name" value="Class II aaRS and biotin synthetases"/>
    <property type="match status" value="1"/>
</dbReference>
<feature type="binding site" evidence="3">
    <location>
        <position position="115"/>
    </location>
    <ligand>
        <name>biotin</name>
        <dbReference type="ChEBI" id="CHEBI:57586"/>
    </ligand>
</feature>
<dbReference type="RefSeq" id="WP_119147877.1">
    <property type="nucleotide sequence ID" value="NZ_JBHSOV010000005.1"/>
</dbReference>
<feature type="binding site" evidence="3">
    <location>
        <begin position="119"/>
        <end position="121"/>
    </location>
    <ligand>
        <name>biotin</name>
        <dbReference type="ChEBI" id="CHEBI:57586"/>
    </ligand>
</feature>
<keyword evidence="1 3" id="KW-0436">Ligase</keyword>
<name>A0A398CVW8_9BACL</name>
<dbReference type="GO" id="GO:0005737">
    <property type="term" value="C:cytoplasm"/>
    <property type="evidence" value="ECO:0007669"/>
    <property type="project" value="TreeGrafter"/>
</dbReference>
<dbReference type="GO" id="GO:0004077">
    <property type="term" value="F:biotin--[biotin carboxyl-carrier protein] ligase activity"/>
    <property type="evidence" value="ECO:0007669"/>
    <property type="project" value="UniProtKB-UniRule"/>
</dbReference>
<dbReference type="PROSITE" id="PS51733">
    <property type="entry name" value="BPL_LPL_CATALYTIC"/>
    <property type="match status" value="1"/>
</dbReference>
<evidence type="ECO:0000313" key="6">
    <source>
        <dbReference type="Proteomes" id="UP000266340"/>
    </source>
</evidence>
<keyword evidence="6" id="KW-1185">Reference proteome</keyword>
<gene>
    <name evidence="3" type="primary">birA</name>
    <name evidence="5" type="ORF">D3H35_04110</name>
</gene>
<dbReference type="NCBIfam" id="TIGR00121">
    <property type="entry name" value="birA_ligase"/>
    <property type="match status" value="1"/>
</dbReference>
<dbReference type="GO" id="GO:0005524">
    <property type="term" value="F:ATP binding"/>
    <property type="evidence" value="ECO:0007669"/>
    <property type="project" value="UniProtKB-UniRule"/>
</dbReference>
<dbReference type="EC" id="6.3.4.15" evidence="3"/>
<evidence type="ECO:0000256" key="1">
    <source>
        <dbReference type="ARBA" id="ARBA00022598"/>
    </source>
</evidence>
<keyword evidence="3" id="KW-0092">Biotin</keyword>
<keyword evidence="3" id="KW-0804">Transcription</keyword>